<dbReference type="GO" id="GO:0005886">
    <property type="term" value="C:plasma membrane"/>
    <property type="evidence" value="ECO:0007669"/>
    <property type="project" value="UniProtKB-SubCell"/>
</dbReference>
<keyword evidence="10" id="KW-1185">Reference proteome</keyword>
<reference evidence="9 10" key="1">
    <citation type="submission" date="2016-08" db="EMBL/GenBank/DDBJ databases">
        <title>Draft genome of Fabibacter sp. strain SK-8.</title>
        <authorList>
            <person name="Wong S.-K."/>
            <person name="Hamasaki K."/>
            <person name="Yoshizawa S."/>
        </authorList>
    </citation>
    <scope>NUCLEOTIDE SEQUENCE [LARGE SCALE GENOMIC DNA]</scope>
    <source>
        <strain evidence="9 10">SK-8</strain>
    </source>
</reference>
<comment type="caution">
    <text evidence="9">The sequence shown here is derived from an EMBL/GenBank/DDBJ whole genome shotgun (WGS) entry which is preliminary data.</text>
</comment>
<dbReference type="PANTHER" id="PTHR30572:SF18">
    <property type="entry name" value="ABC-TYPE MACROLIDE FAMILY EXPORT SYSTEM PERMEASE COMPONENT 2"/>
    <property type="match status" value="1"/>
</dbReference>
<gene>
    <name evidence="9" type="ORF">BFP71_14070</name>
</gene>
<sequence length="782" mass="87540">MLKNYLKIAFRNFVKHKFYSFVNVFGLTAGLSIVLLIGLFVNDELSFDEFHEHKNELYRVVENQYYAGEPVFPVAVTPYALGPSLKTDYPEVEKFTRIVFEDFIFEQDGREIIEYDGIRVDEDFFDMFSFEVLTGSVKDFKANLNTLILTETLAKKYFTDQNPIGKGLKLDGEEFIVSAVIADVPKNSHLDFYYIVNIEKIISEDPERGSNWDSNTLYTYVQLGEGTNLEHINDKVIGHIKKNNEGSVVDIYLQPLTDIYLGTVDFVVEVQRKGTLLYVQTFSVVAIFILIISCINFMNLSTAKSEKRAKEVGLRKTIGARKEQLIFQFLSESVLLSIIAVMLSIGVVALLLPTFNALTNKEFDLVAIAQDGSVGLILLGIFGVAFFTGIVSGSYPALFLSSIKPILTLNTQSISVKQGAGFRKVLVVFQFAISVILIIGTLTVYKQLSFIQGADLGYDRDNTMYLPVDPAKAQLFADEVRNQPGIVGVGVSNRHPNRVYSSSAGFNWPGKNQDETVLIHFMGMDHNYVKTMDMTILEGRDFLYTDTAAVLINEKAKALMGMDDPVGKTMSAYGDRRIVGVIKDFNFKSIHTEIEPLVILHRKDLGLALIKYEDAYAGDVIKTVEKKWGEVFPSKSFNYGFLEQDFSELYVAEERTKKLSTYFAVLAIIISCMGLFGLVSYAVEQRKKEVGIRKVLGASVAKLFLLMTNDFAKLVLISLAVSIPVGRYAMSLWLEGFAYRIELSAETYILSGLIALAITILTVSYQSIRAATNNPVTTLRNE</sequence>
<feature type="transmembrane region" description="Helical" evidence="6">
    <location>
        <begin position="662"/>
        <end position="683"/>
    </location>
</feature>
<organism evidence="9 10">
    <name type="scientific">Roseivirga misakiensis</name>
    <dbReference type="NCBI Taxonomy" id="1563681"/>
    <lineage>
        <taxon>Bacteria</taxon>
        <taxon>Pseudomonadati</taxon>
        <taxon>Bacteroidota</taxon>
        <taxon>Cytophagia</taxon>
        <taxon>Cytophagales</taxon>
        <taxon>Roseivirgaceae</taxon>
        <taxon>Roseivirga</taxon>
    </lineage>
</organism>
<feature type="transmembrane region" description="Helical" evidence="6">
    <location>
        <begin position="372"/>
        <end position="400"/>
    </location>
</feature>
<evidence type="ECO:0000256" key="2">
    <source>
        <dbReference type="ARBA" id="ARBA00022475"/>
    </source>
</evidence>
<keyword evidence="4 6" id="KW-1133">Transmembrane helix</keyword>
<feature type="domain" description="ABC3 transporter permease C-terminal" evidence="7">
    <location>
        <begin position="284"/>
        <end position="394"/>
    </location>
</feature>
<evidence type="ECO:0000256" key="5">
    <source>
        <dbReference type="ARBA" id="ARBA00023136"/>
    </source>
</evidence>
<dbReference type="Proteomes" id="UP000095552">
    <property type="component" value="Unassembled WGS sequence"/>
</dbReference>
<dbReference type="InterPro" id="IPR003838">
    <property type="entry name" value="ABC3_permease_C"/>
</dbReference>
<keyword evidence="5 6" id="KW-0472">Membrane</keyword>
<keyword evidence="2" id="KW-1003">Cell membrane</keyword>
<comment type="subcellular location">
    <subcellularLocation>
        <location evidence="1">Cell membrane</location>
        <topology evidence="1">Multi-pass membrane protein</topology>
    </subcellularLocation>
</comment>
<feature type="transmembrane region" description="Helical" evidence="6">
    <location>
        <begin position="745"/>
        <end position="765"/>
    </location>
</feature>
<feature type="transmembrane region" description="Helical" evidence="6">
    <location>
        <begin position="277"/>
        <end position="298"/>
    </location>
</feature>
<proteinExistence type="predicted"/>
<feature type="transmembrane region" description="Helical" evidence="6">
    <location>
        <begin position="21"/>
        <end position="41"/>
    </location>
</feature>
<dbReference type="Pfam" id="PF02687">
    <property type="entry name" value="FtsX"/>
    <property type="match status" value="2"/>
</dbReference>
<name>A0A1E5T2H2_9BACT</name>
<dbReference type="Pfam" id="PF12704">
    <property type="entry name" value="MacB_PCD"/>
    <property type="match status" value="1"/>
</dbReference>
<dbReference type="InterPro" id="IPR050250">
    <property type="entry name" value="Macrolide_Exporter_MacB"/>
</dbReference>
<dbReference type="PANTHER" id="PTHR30572">
    <property type="entry name" value="MEMBRANE COMPONENT OF TRANSPORTER-RELATED"/>
    <property type="match status" value="1"/>
</dbReference>
<feature type="domain" description="MacB-like periplasmic core" evidence="8">
    <location>
        <begin position="20"/>
        <end position="236"/>
    </location>
</feature>
<evidence type="ECO:0000313" key="10">
    <source>
        <dbReference type="Proteomes" id="UP000095552"/>
    </source>
</evidence>
<accession>A0A1E5T2H2</accession>
<feature type="transmembrane region" description="Helical" evidence="6">
    <location>
        <begin position="421"/>
        <end position="445"/>
    </location>
</feature>
<protein>
    <recommendedName>
        <fullName evidence="11">ABC transporter permease</fullName>
    </recommendedName>
</protein>
<dbReference type="InterPro" id="IPR025857">
    <property type="entry name" value="MacB_PCD"/>
</dbReference>
<evidence type="ECO:0000313" key="9">
    <source>
        <dbReference type="EMBL" id="OEK05585.1"/>
    </source>
</evidence>
<evidence type="ECO:0000256" key="6">
    <source>
        <dbReference type="SAM" id="Phobius"/>
    </source>
</evidence>
<evidence type="ECO:0000256" key="3">
    <source>
        <dbReference type="ARBA" id="ARBA00022692"/>
    </source>
</evidence>
<feature type="domain" description="ABC3 transporter permease C-terminal" evidence="7">
    <location>
        <begin position="663"/>
        <end position="775"/>
    </location>
</feature>
<evidence type="ECO:0000259" key="7">
    <source>
        <dbReference type="Pfam" id="PF02687"/>
    </source>
</evidence>
<feature type="transmembrane region" description="Helical" evidence="6">
    <location>
        <begin position="703"/>
        <end position="725"/>
    </location>
</feature>
<keyword evidence="3 6" id="KW-0812">Transmembrane</keyword>
<dbReference type="STRING" id="1563681.BFP71_14070"/>
<evidence type="ECO:0000259" key="8">
    <source>
        <dbReference type="Pfam" id="PF12704"/>
    </source>
</evidence>
<evidence type="ECO:0000256" key="1">
    <source>
        <dbReference type="ARBA" id="ARBA00004651"/>
    </source>
</evidence>
<evidence type="ECO:0008006" key="11">
    <source>
        <dbReference type="Google" id="ProtNLM"/>
    </source>
</evidence>
<dbReference type="EMBL" id="MDGQ01000005">
    <property type="protein sequence ID" value="OEK05585.1"/>
    <property type="molecule type" value="Genomic_DNA"/>
</dbReference>
<dbReference type="GO" id="GO:0022857">
    <property type="term" value="F:transmembrane transporter activity"/>
    <property type="evidence" value="ECO:0007669"/>
    <property type="project" value="TreeGrafter"/>
</dbReference>
<feature type="transmembrane region" description="Helical" evidence="6">
    <location>
        <begin position="325"/>
        <end position="352"/>
    </location>
</feature>
<dbReference type="AlphaFoldDB" id="A0A1E5T2H2"/>
<evidence type="ECO:0000256" key="4">
    <source>
        <dbReference type="ARBA" id="ARBA00022989"/>
    </source>
</evidence>